<evidence type="ECO:0000313" key="3">
    <source>
        <dbReference type="Proteomes" id="UP000256964"/>
    </source>
</evidence>
<protein>
    <submittedName>
        <fullName evidence="2">Uncharacterized protein</fullName>
    </submittedName>
</protein>
<proteinExistence type="predicted"/>
<evidence type="ECO:0000313" key="2">
    <source>
        <dbReference type="EMBL" id="RDX52818.1"/>
    </source>
</evidence>
<feature type="signal peptide" evidence="1">
    <location>
        <begin position="1"/>
        <end position="23"/>
    </location>
</feature>
<organism evidence="2 3">
    <name type="scientific">Lentinus brumalis</name>
    <dbReference type="NCBI Taxonomy" id="2498619"/>
    <lineage>
        <taxon>Eukaryota</taxon>
        <taxon>Fungi</taxon>
        <taxon>Dikarya</taxon>
        <taxon>Basidiomycota</taxon>
        <taxon>Agaricomycotina</taxon>
        <taxon>Agaricomycetes</taxon>
        <taxon>Polyporales</taxon>
        <taxon>Polyporaceae</taxon>
        <taxon>Lentinus</taxon>
    </lineage>
</organism>
<dbReference type="EMBL" id="KZ857389">
    <property type="protein sequence ID" value="RDX52818.1"/>
    <property type="molecule type" value="Genomic_DNA"/>
</dbReference>
<dbReference type="AlphaFoldDB" id="A0A371DJY4"/>
<reference evidence="2 3" key="1">
    <citation type="journal article" date="2018" name="Biotechnol. Biofuels">
        <title>Integrative visual omics of the white-rot fungus Polyporus brumalis exposes the biotechnological potential of its oxidative enzymes for delignifying raw plant biomass.</title>
        <authorList>
            <person name="Miyauchi S."/>
            <person name="Rancon A."/>
            <person name="Drula E."/>
            <person name="Hage H."/>
            <person name="Chaduli D."/>
            <person name="Favel A."/>
            <person name="Grisel S."/>
            <person name="Henrissat B."/>
            <person name="Herpoel-Gimbert I."/>
            <person name="Ruiz-Duenas F.J."/>
            <person name="Chevret D."/>
            <person name="Hainaut M."/>
            <person name="Lin J."/>
            <person name="Wang M."/>
            <person name="Pangilinan J."/>
            <person name="Lipzen A."/>
            <person name="Lesage-Meessen L."/>
            <person name="Navarro D."/>
            <person name="Riley R."/>
            <person name="Grigoriev I.V."/>
            <person name="Zhou S."/>
            <person name="Raouche S."/>
            <person name="Rosso M.N."/>
        </authorList>
    </citation>
    <scope>NUCLEOTIDE SEQUENCE [LARGE SCALE GENOMIC DNA]</scope>
    <source>
        <strain evidence="2 3">BRFM 1820</strain>
    </source>
</reference>
<keyword evidence="1" id="KW-0732">Signal</keyword>
<keyword evidence="3" id="KW-1185">Reference proteome</keyword>
<dbReference type="Proteomes" id="UP000256964">
    <property type="component" value="Unassembled WGS sequence"/>
</dbReference>
<sequence length="182" mass="20579">MNFFRNVRAILGIVFLGSAVVFAQDELANSILTALRLGTDMSYAVQGFATRLSNSNMPVYGLQLVQVIDDIRDTFVMEVPILTNPETWKPFEDQEAEVILDNFIAFADVHRYLLQTLADKHSLAVSANFTWPILNALVGEQDAVDAFSYRLMALIPTREETGWQTINSLNDYYEQVEATYRS</sequence>
<evidence type="ECO:0000256" key="1">
    <source>
        <dbReference type="SAM" id="SignalP"/>
    </source>
</evidence>
<feature type="chain" id="PRO_5016604724" evidence="1">
    <location>
        <begin position="24"/>
        <end position="182"/>
    </location>
</feature>
<gene>
    <name evidence="2" type="ORF">OH76DRAFT_1400057</name>
</gene>
<name>A0A371DJY4_9APHY</name>
<dbReference type="OrthoDB" id="3210262at2759"/>
<accession>A0A371DJY4</accession>